<name>A0A1C7Z1E0_PSESX</name>
<dbReference type="PANTHER" id="PTHR35175:SF2">
    <property type="entry name" value="DUF1289 DOMAIN-CONTAINING PROTEIN"/>
    <property type="match status" value="1"/>
</dbReference>
<gene>
    <name evidence="1" type="ORF">AFK24_19200</name>
</gene>
<sequence length="68" mass="7564">MQAERRVPSPCVSICALDDDDVCLGCQRTVKEITDWHALDNEQRRAVLVLCHERAEASGLVWSVPSPS</sequence>
<dbReference type="Pfam" id="PF06945">
    <property type="entry name" value="DUF1289"/>
    <property type="match status" value="1"/>
</dbReference>
<dbReference type="InterPro" id="IPR010710">
    <property type="entry name" value="DUF1289"/>
</dbReference>
<accession>A0A1C7Z1E0</accession>
<dbReference type="PANTHER" id="PTHR35175">
    <property type="entry name" value="DUF1289 DOMAIN-CONTAINING PROTEIN"/>
    <property type="match status" value="1"/>
</dbReference>
<dbReference type="RefSeq" id="WP_065834739.1">
    <property type="nucleotide sequence ID" value="NZ_LGSI01000056.1"/>
</dbReference>
<dbReference type="OrthoDB" id="9811423at2"/>
<reference evidence="1 2" key="1">
    <citation type="submission" date="2015-07" db="EMBL/GenBank/DDBJ databases">
        <title>Draft genome sequence of a diazotrophic, plant growth-promoting rhizobacterium of the Pseudomonas syringae complex.</title>
        <authorList>
            <person name="Patten C.L."/>
            <person name="Jeong H."/>
        </authorList>
    </citation>
    <scope>NUCLEOTIDE SEQUENCE [LARGE SCALE GENOMIC DNA]</scope>
    <source>
        <strain evidence="1 2">GR12-2</strain>
    </source>
</reference>
<dbReference type="Proteomes" id="UP000093104">
    <property type="component" value="Unassembled WGS sequence"/>
</dbReference>
<dbReference type="EMBL" id="LGSI01000056">
    <property type="protein sequence ID" value="OCR23239.1"/>
    <property type="molecule type" value="Genomic_DNA"/>
</dbReference>
<dbReference type="PATRIC" id="fig|317.243.peg.3727"/>
<organism evidence="1 2">
    <name type="scientific">Pseudomonas syringae</name>
    <dbReference type="NCBI Taxonomy" id="317"/>
    <lineage>
        <taxon>Bacteria</taxon>
        <taxon>Pseudomonadati</taxon>
        <taxon>Pseudomonadota</taxon>
        <taxon>Gammaproteobacteria</taxon>
        <taxon>Pseudomonadales</taxon>
        <taxon>Pseudomonadaceae</taxon>
        <taxon>Pseudomonas</taxon>
    </lineage>
</organism>
<dbReference type="AlphaFoldDB" id="A0A1C7Z1E0"/>
<comment type="caution">
    <text evidence="1">The sequence shown here is derived from an EMBL/GenBank/DDBJ whole genome shotgun (WGS) entry which is preliminary data.</text>
</comment>
<evidence type="ECO:0000313" key="2">
    <source>
        <dbReference type="Proteomes" id="UP000093104"/>
    </source>
</evidence>
<evidence type="ECO:0000313" key="1">
    <source>
        <dbReference type="EMBL" id="OCR23239.1"/>
    </source>
</evidence>
<proteinExistence type="predicted"/>
<protein>
    <submittedName>
        <fullName evidence="1">Fe-S protein</fullName>
    </submittedName>
</protein>